<keyword evidence="3" id="KW-1185">Reference proteome</keyword>
<gene>
    <name evidence="2" type="ORF">OG563_36500</name>
</gene>
<accession>A0ABZ1YNR5</accession>
<evidence type="ECO:0000313" key="2">
    <source>
        <dbReference type="EMBL" id="WUV44626.1"/>
    </source>
</evidence>
<evidence type="ECO:0000256" key="1">
    <source>
        <dbReference type="SAM" id="SignalP"/>
    </source>
</evidence>
<proteinExistence type="predicted"/>
<evidence type="ECO:0000313" key="3">
    <source>
        <dbReference type="Proteomes" id="UP001432062"/>
    </source>
</evidence>
<protein>
    <recommendedName>
        <fullName evidence="4">LGFP repeat-containing protein</fullName>
    </recommendedName>
</protein>
<dbReference type="EMBL" id="CP109441">
    <property type="protein sequence ID" value="WUV44626.1"/>
    <property type="molecule type" value="Genomic_DNA"/>
</dbReference>
<feature type="signal peptide" evidence="1">
    <location>
        <begin position="1"/>
        <end position="35"/>
    </location>
</feature>
<dbReference type="InterPro" id="IPR013207">
    <property type="entry name" value="LGFP"/>
</dbReference>
<keyword evidence="1" id="KW-0732">Signal</keyword>
<reference evidence="2" key="1">
    <citation type="submission" date="2022-10" db="EMBL/GenBank/DDBJ databases">
        <title>The complete genomes of actinobacterial strains from the NBC collection.</title>
        <authorList>
            <person name="Joergensen T.S."/>
            <person name="Alvarez Arevalo M."/>
            <person name="Sterndorff E.B."/>
            <person name="Faurdal D."/>
            <person name="Vuksanovic O."/>
            <person name="Mourched A.-S."/>
            <person name="Charusanti P."/>
            <person name="Shaw S."/>
            <person name="Blin K."/>
            <person name="Weber T."/>
        </authorList>
    </citation>
    <scope>NUCLEOTIDE SEQUENCE</scope>
    <source>
        <strain evidence="2">NBC_01482</strain>
    </source>
</reference>
<dbReference type="RefSeq" id="WP_329407610.1">
    <property type="nucleotide sequence ID" value="NZ_CP109441.1"/>
</dbReference>
<dbReference type="Proteomes" id="UP001432062">
    <property type="component" value="Chromosome"/>
</dbReference>
<organism evidence="2 3">
    <name type="scientific">Nocardia vinacea</name>
    <dbReference type="NCBI Taxonomy" id="96468"/>
    <lineage>
        <taxon>Bacteria</taxon>
        <taxon>Bacillati</taxon>
        <taxon>Actinomycetota</taxon>
        <taxon>Actinomycetes</taxon>
        <taxon>Mycobacteriales</taxon>
        <taxon>Nocardiaceae</taxon>
        <taxon>Nocardia</taxon>
    </lineage>
</organism>
<dbReference type="Pfam" id="PF08310">
    <property type="entry name" value="LGFP"/>
    <property type="match status" value="4"/>
</dbReference>
<evidence type="ECO:0008006" key="4">
    <source>
        <dbReference type="Google" id="ProtNLM"/>
    </source>
</evidence>
<sequence length="249" mass="26435">MAPQFRTARPARAVLTSTTAALALLLSVGLGTATARPVGPFDVGGAIEVEYDQVGGPGALGDPTAPEADAANGGRYQTFERNASIYWHPDTGANAVSGAIRDKWRDLGWETGVLRYPVTRQLSTPSGSGAYNVFQGGSIYWSLGTAAHQIGGPIRDKWGAYGWESGALGFPLTDEASARADNGRYNLFPGGAIYWSARTGAHVVWGAIRDLWVSNGAESGRYGFPTGEEYDYQGGKAQDFQGGRITWQP</sequence>
<feature type="chain" id="PRO_5046017164" description="LGFP repeat-containing protein" evidence="1">
    <location>
        <begin position="36"/>
        <end position="249"/>
    </location>
</feature>
<name>A0ABZ1YNR5_9NOCA</name>